<dbReference type="InterPro" id="IPR015425">
    <property type="entry name" value="FH2_Formin"/>
</dbReference>
<sequence length="1000" mass="110040">MDIVTEELPQLSNEMQLSIMNKVKNGELSIEDALHQAERERKQLLQHMDEAEEVKPQSQYNFSVHKHGRYRWQKRVLQIDFKTQMVCSIEKGIVNRQLPFSRVKNCDDGAGSRFSISFRDHHDYELEATSLEDKHKMMQLVNQIIYGNIYCPPVEVMSEAHPQSPTPSQCILEGVLLLHRGGLASFKWVKYEAQLHPGQLILLPAGRPAVLPQGESTPTFNNSKVLHLSDGDTRVERSHSLDTFTLITHKNEYQFRVPITAMTMGPMSIVQSRDAWVQAVGRLCKDWRRKSQLFYTPDSLTQGRPQVATGLSESGSERCRQEAGDADHGYPPADYEAADLSDEDTAGVGSGGGGGGGGLPAAVVKSGYGDDSPAEHTKPTTTPSSISMPAAPETETVPTDLNPHPASQGVAETPPTFHDPVSDSPAIPPSPLPTPCTPLPTPLRPAPMPPSPLPSSPSPLPTPFTPLPTSDTPSSNSLSPLPSSVTPSSNSLSPLPSSTTPSSNSLSPLPSSTTPSSNSLSPLPSSVTPSSNSLSPLPSSTTPSSNSLSPLPSSVTPSSNSLSPLPSSPRPTPTPPSPSPTTHAPLPADTTPSPFSQLPPAPPPPPGHQSEVTARRFRIPPPPPLPLKPKAQPPKRRTKAFHWDQVGSDKIDKSFWKHGSARKVELDTERLYEQFAVQDLGKFGAIEPSHVQHIMLNAKIAHNFNIFLKSFRVQPGELKDKLFIVNEAEGGLSDEQIASLRRYVPTPDDVEMYKSHKGPLAELHIVDRYMMEMCNISYLSRRLDILLTLRELPVSMKDLQPLIEQKIRMCTELLGSGSFVAMLEYLLVVGNFLNKNAGKTAAKGFRLSSLSKLAQLRGRDRTFTLLHALVEQLMLHQPCMLMLIQELEEFETVPGASIKGLTAEVDVLKNELQKVLHYRKVNKKENSMDQHQKFSKDLKMAIGKYKTDISLLSKKCEEMKKLYSELLVKFGEPMDQDSQELFGCISQFLHDFKKIHAEFQ</sequence>
<reference evidence="3" key="1">
    <citation type="submission" date="2019-07" db="EMBL/GenBank/DDBJ databases">
        <authorList>
            <consortium name="Wellcome Sanger Institute Data Sharing"/>
        </authorList>
    </citation>
    <scope>NUCLEOTIDE SEQUENCE [LARGE SCALE GENOMIC DNA]</scope>
</reference>
<dbReference type="PROSITE" id="PS51444">
    <property type="entry name" value="FH2"/>
    <property type="match status" value="1"/>
</dbReference>
<dbReference type="SUPFAM" id="SSF101447">
    <property type="entry name" value="Formin homology 2 domain (FH2 domain)"/>
    <property type="match status" value="1"/>
</dbReference>
<dbReference type="AlphaFoldDB" id="A0A8C5AWN7"/>
<evidence type="ECO:0000313" key="3">
    <source>
        <dbReference type="Ensembl" id="ENSGMOP00000038446.1"/>
    </source>
</evidence>
<feature type="region of interest" description="Disordered" evidence="1">
    <location>
        <begin position="299"/>
        <end position="639"/>
    </location>
</feature>
<accession>A0A8C5AWN7</accession>
<dbReference type="InterPro" id="IPR051425">
    <property type="entry name" value="Formin_Homology"/>
</dbReference>
<feature type="compositionally biased region" description="Pro residues" evidence="1">
    <location>
        <begin position="597"/>
        <end position="607"/>
    </location>
</feature>
<dbReference type="PANTHER" id="PTHR45725">
    <property type="entry name" value="FORMIN HOMOLOGY 2 FAMILY MEMBER"/>
    <property type="match status" value="1"/>
</dbReference>
<feature type="compositionally biased region" description="Basic and acidic residues" evidence="1">
    <location>
        <begin position="315"/>
        <end position="328"/>
    </location>
</feature>
<dbReference type="GeneID" id="115541898"/>
<reference evidence="3" key="3">
    <citation type="submission" date="2025-09" db="UniProtKB">
        <authorList>
            <consortium name="Ensembl"/>
        </authorList>
    </citation>
    <scope>IDENTIFICATION</scope>
</reference>
<feature type="compositionally biased region" description="Low complexity" evidence="1">
    <location>
        <begin position="467"/>
        <end position="565"/>
    </location>
</feature>
<feature type="compositionally biased region" description="Acidic residues" evidence="1">
    <location>
        <begin position="336"/>
        <end position="345"/>
    </location>
</feature>
<protein>
    <submittedName>
        <fullName evidence="3">Formin-like protein 3</fullName>
    </submittedName>
</protein>
<feature type="compositionally biased region" description="Low complexity" evidence="1">
    <location>
        <begin position="580"/>
        <end position="596"/>
    </location>
</feature>
<gene>
    <name evidence="3" type="primary">LOC115541898</name>
</gene>
<organism evidence="3 4">
    <name type="scientific">Gadus morhua</name>
    <name type="common">Atlantic cod</name>
    <dbReference type="NCBI Taxonomy" id="8049"/>
    <lineage>
        <taxon>Eukaryota</taxon>
        <taxon>Metazoa</taxon>
        <taxon>Chordata</taxon>
        <taxon>Craniata</taxon>
        <taxon>Vertebrata</taxon>
        <taxon>Euteleostomi</taxon>
        <taxon>Actinopterygii</taxon>
        <taxon>Neopterygii</taxon>
        <taxon>Teleostei</taxon>
        <taxon>Neoteleostei</taxon>
        <taxon>Acanthomorphata</taxon>
        <taxon>Zeiogadaria</taxon>
        <taxon>Gadariae</taxon>
        <taxon>Gadiformes</taxon>
        <taxon>Gadoidei</taxon>
        <taxon>Gadidae</taxon>
        <taxon>Gadus</taxon>
    </lineage>
</organism>
<reference evidence="3" key="2">
    <citation type="submission" date="2025-08" db="UniProtKB">
        <authorList>
            <consortium name="Ensembl"/>
        </authorList>
    </citation>
    <scope>IDENTIFICATION</scope>
</reference>
<dbReference type="Pfam" id="PF02181">
    <property type="entry name" value="FH2"/>
    <property type="match status" value="1"/>
</dbReference>
<evidence type="ECO:0000259" key="2">
    <source>
        <dbReference type="PROSITE" id="PS51444"/>
    </source>
</evidence>
<dbReference type="PANTHER" id="PTHR45725:SF10">
    <property type="entry name" value="FH2 DOMAIN-CONTAINING PROTEIN"/>
    <property type="match status" value="1"/>
</dbReference>
<evidence type="ECO:0000313" key="4">
    <source>
        <dbReference type="Proteomes" id="UP000694546"/>
    </source>
</evidence>
<dbReference type="Ensembl" id="ENSGMOT00000059290.1">
    <property type="protein sequence ID" value="ENSGMOP00000038446.1"/>
    <property type="gene ID" value="ENSGMOG00000034735.1"/>
</dbReference>
<feature type="compositionally biased region" description="Gly residues" evidence="1">
    <location>
        <begin position="348"/>
        <end position="359"/>
    </location>
</feature>
<dbReference type="SMART" id="SM00498">
    <property type="entry name" value="FH2"/>
    <property type="match status" value="1"/>
</dbReference>
<feature type="compositionally biased region" description="Pro residues" evidence="1">
    <location>
        <begin position="426"/>
        <end position="466"/>
    </location>
</feature>
<feature type="compositionally biased region" description="Pro residues" evidence="1">
    <location>
        <begin position="566"/>
        <end position="579"/>
    </location>
</feature>
<keyword evidence="4" id="KW-1185">Reference proteome</keyword>
<feature type="domain" description="FH2" evidence="2">
    <location>
        <begin position="628"/>
        <end position="1000"/>
    </location>
</feature>
<dbReference type="Proteomes" id="UP000694546">
    <property type="component" value="Chromosome 1"/>
</dbReference>
<dbReference type="RefSeq" id="XP_030209693.1">
    <property type="nucleotide sequence ID" value="XM_030353833.1"/>
</dbReference>
<proteinExistence type="predicted"/>
<evidence type="ECO:0000256" key="1">
    <source>
        <dbReference type="SAM" id="MobiDB-lite"/>
    </source>
</evidence>
<dbReference type="PRINTS" id="PR01217">
    <property type="entry name" value="PRICHEXTENSN"/>
</dbReference>
<feature type="compositionally biased region" description="Polar residues" evidence="1">
    <location>
        <begin position="299"/>
        <end position="314"/>
    </location>
</feature>
<dbReference type="Gene3D" id="1.20.58.2220">
    <property type="entry name" value="Formin, FH2 domain"/>
    <property type="match status" value="1"/>
</dbReference>
<dbReference type="GeneTree" id="ENSGT00940000165811"/>
<dbReference type="InterPro" id="IPR042201">
    <property type="entry name" value="FH2_Formin_sf"/>
</dbReference>
<name>A0A8C5AWN7_GADMO</name>
<dbReference type="OMA" id="FAIREKM"/>